<dbReference type="InParanoid" id="A0A163K252"/>
<dbReference type="GO" id="GO:0071949">
    <property type="term" value="F:FAD binding"/>
    <property type="evidence" value="ECO:0007669"/>
    <property type="project" value="TreeGrafter"/>
</dbReference>
<accession>A0A163K252</accession>
<evidence type="ECO:0000256" key="1">
    <source>
        <dbReference type="SAM" id="MobiDB-lite"/>
    </source>
</evidence>
<evidence type="ECO:0000313" key="4">
    <source>
        <dbReference type="Proteomes" id="UP000078561"/>
    </source>
</evidence>
<feature type="region of interest" description="Disordered" evidence="1">
    <location>
        <begin position="110"/>
        <end position="164"/>
    </location>
</feature>
<dbReference type="GO" id="GO:0019825">
    <property type="term" value="F:oxygen binding"/>
    <property type="evidence" value="ECO:0007669"/>
    <property type="project" value="InterPro"/>
</dbReference>
<dbReference type="Gene3D" id="1.10.490.10">
    <property type="entry name" value="Globins"/>
    <property type="match status" value="1"/>
</dbReference>
<dbReference type="AlphaFoldDB" id="A0A163K252"/>
<dbReference type="PANTHER" id="PTHR43396:SF6">
    <property type="entry name" value="ABL201WP"/>
    <property type="match status" value="1"/>
</dbReference>
<dbReference type="STRING" id="4829.A0A163K252"/>
<evidence type="ECO:0000313" key="3">
    <source>
        <dbReference type="EMBL" id="SAM06036.1"/>
    </source>
</evidence>
<reference evidence="3" key="1">
    <citation type="submission" date="2016-04" db="EMBL/GenBank/DDBJ databases">
        <authorList>
            <person name="Evans L.H."/>
            <person name="Alamgir A."/>
            <person name="Owens N."/>
            <person name="Weber N.D."/>
            <person name="Virtaneva K."/>
            <person name="Barbian K."/>
            <person name="Babar A."/>
            <person name="Rosenke K."/>
        </authorList>
    </citation>
    <scope>NUCLEOTIDE SEQUENCE [LARGE SCALE GENOMIC DNA]</scope>
    <source>
        <strain evidence="3">CBS 101.48</strain>
    </source>
</reference>
<organism evidence="3">
    <name type="scientific">Absidia glauca</name>
    <name type="common">Pin mould</name>
    <dbReference type="NCBI Taxonomy" id="4829"/>
    <lineage>
        <taxon>Eukaryota</taxon>
        <taxon>Fungi</taxon>
        <taxon>Fungi incertae sedis</taxon>
        <taxon>Mucoromycota</taxon>
        <taxon>Mucoromycotina</taxon>
        <taxon>Mucoromycetes</taxon>
        <taxon>Mucorales</taxon>
        <taxon>Cunninghamellaceae</taxon>
        <taxon>Absidia</taxon>
    </lineage>
</organism>
<dbReference type="Proteomes" id="UP000078561">
    <property type="component" value="Unassembled WGS sequence"/>
</dbReference>
<dbReference type="InterPro" id="IPR000971">
    <property type="entry name" value="Globin"/>
</dbReference>
<dbReference type="InterPro" id="IPR009050">
    <property type="entry name" value="Globin-like_sf"/>
</dbReference>
<proteinExistence type="predicted"/>
<evidence type="ECO:0000259" key="2">
    <source>
        <dbReference type="PROSITE" id="PS01033"/>
    </source>
</evidence>
<feature type="region of interest" description="Disordered" evidence="1">
    <location>
        <begin position="244"/>
        <end position="266"/>
    </location>
</feature>
<feature type="compositionally biased region" description="Low complexity" evidence="1">
    <location>
        <begin position="245"/>
        <end position="266"/>
    </location>
</feature>
<dbReference type="GO" id="GO:0071500">
    <property type="term" value="P:cellular response to nitrosative stress"/>
    <property type="evidence" value="ECO:0007669"/>
    <property type="project" value="TreeGrafter"/>
</dbReference>
<dbReference type="SUPFAM" id="SSF46458">
    <property type="entry name" value="Globin-like"/>
    <property type="match status" value="2"/>
</dbReference>
<name>A0A163K252_ABSGL</name>
<dbReference type="GO" id="GO:0020037">
    <property type="term" value="F:heme binding"/>
    <property type="evidence" value="ECO:0007669"/>
    <property type="project" value="InterPro"/>
</dbReference>
<gene>
    <name evidence="3" type="primary">ABSGL_11912.1 scaffold 12357</name>
</gene>
<dbReference type="PANTHER" id="PTHR43396">
    <property type="entry name" value="FLAVOHEMOPROTEIN"/>
    <property type="match status" value="1"/>
</dbReference>
<dbReference type="OrthoDB" id="436496at2759"/>
<dbReference type="Pfam" id="PF00042">
    <property type="entry name" value="Globin"/>
    <property type="match status" value="1"/>
</dbReference>
<dbReference type="PROSITE" id="PS01033">
    <property type="entry name" value="GLOBIN"/>
    <property type="match status" value="1"/>
</dbReference>
<keyword evidence="4" id="KW-1185">Reference proteome</keyword>
<feature type="domain" description="Globin" evidence="2">
    <location>
        <begin position="29"/>
        <end position="234"/>
    </location>
</feature>
<dbReference type="InterPro" id="IPR012292">
    <property type="entry name" value="Globin/Proto"/>
</dbReference>
<dbReference type="GO" id="GO:0046210">
    <property type="term" value="P:nitric oxide catabolic process"/>
    <property type="evidence" value="ECO:0007669"/>
    <property type="project" value="TreeGrafter"/>
</dbReference>
<feature type="compositionally biased region" description="Basic and acidic residues" evidence="1">
    <location>
        <begin position="129"/>
        <end position="144"/>
    </location>
</feature>
<dbReference type="OMA" id="KFFNRFP"/>
<dbReference type="GO" id="GO:0008941">
    <property type="term" value="F:nitric oxide dioxygenase NAD(P)H activity"/>
    <property type="evidence" value="ECO:0007669"/>
    <property type="project" value="TreeGrafter"/>
</dbReference>
<sequence length="266" mass="29940">MGTKATEHEKPTSPYHLSERKYDLDPALMPTQQDIDTVRCSWERVVDLQHITDSKTTSPVQAFGSAFYDALFDLNPQVRSLFGDNVLVQARVLTGIISFLVRAPMIATNKQATSTPKRPTSKLYTIKEINARKREQQKQQRSGKDTSTSETNKPDDNGDVDDGEMDHEWWARKLRELGARHQSYKVKPEHFQLVGPAIDAALRVRLQEEYSSEIGKAWIKAHAFVAHHMALGLLSHKQQDTVKRSSSLIQPSSSSSTPLSSNCILQ</sequence>
<dbReference type="EMBL" id="LT554489">
    <property type="protein sequence ID" value="SAM06036.1"/>
    <property type="molecule type" value="Genomic_DNA"/>
</dbReference>
<protein>
    <recommendedName>
        <fullName evidence="2">Globin domain-containing protein</fullName>
    </recommendedName>
</protein>